<keyword evidence="1" id="KW-0812">Transmembrane</keyword>
<protein>
    <recommendedName>
        <fullName evidence="4">Type II secretion system protein GspG C-terminal domain-containing protein</fullName>
    </recommendedName>
</protein>
<accession>A0A1F7VAV8</accession>
<reference evidence="2 3" key="1">
    <citation type="journal article" date="2016" name="Nat. Commun.">
        <title>Thousands of microbial genomes shed light on interconnected biogeochemical processes in an aquifer system.</title>
        <authorList>
            <person name="Anantharaman K."/>
            <person name="Brown C.T."/>
            <person name="Hug L.A."/>
            <person name="Sharon I."/>
            <person name="Castelle C.J."/>
            <person name="Probst A.J."/>
            <person name="Thomas B.C."/>
            <person name="Singh A."/>
            <person name="Wilkins M.J."/>
            <person name="Karaoz U."/>
            <person name="Brodie E.L."/>
            <person name="Williams K.H."/>
            <person name="Hubbard S.S."/>
            <person name="Banfield J.F."/>
        </authorList>
    </citation>
    <scope>NUCLEOTIDE SEQUENCE [LARGE SCALE GENOMIC DNA]</scope>
</reference>
<keyword evidence="1" id="KW-0472">Membrane</keyword>
<feature type="transmembrane region" description="Helical" evidence="1">
    <location>
        <begin position="13"/>
        <end position="32"/>
    </location>
</feature>
<evidence type="ECO:0008006" key="4">
    <source>
        <dbReference type="Google" id="ProtNLM"/>
    </source>
</evidence>
<proteinExistence type="predicted"/>
<evidence type="ECO:0000313" key="2">
    <source>
        <dbReference type="EMBL" id="OGL87690.1"/>
    </source>
</evidence>
<evidence type="ECO:0000313" key="3">
    <source>
        <dbReference type="Proteomes" id="UP000178264"/>
    </source>
</evidence>
<keyword evidence="1" id="KW-1133">Transmembrane helix</keyword>
<name>A0A1F7VAV8_9BACT</name>
<evidence type="ECO:0000256" key="1">
    <source>
        <dbReference type="SAM" id="Phobius"/>
    </source>
</evidence>
<dbReference type="AlphaFoldDB" id="A0A1F7VAV8"/>
<comment type="caution">
    <text evidence="2">The sequence shown here is derived from an EMBL/GenBank/DDBJ whole genome shotgun (WGS) entry which is preliminary data.</text>
</comment>
<organism evidence="2 3">
    <name type="scientific">Candidatus Uhrbacteria bacterium RIFCSPLOWO2_02_FULL_49_11</name>
    <dbReference type="NCBI Taxonomy" id="1802409"/>
    <lineage>
        <taxon>Bacteria</taxon>
        <taxon>Candidatus Uhriibacteriota</taxon>
    </lineage>
</organism>
<dbReference type="Proteomes" id="UP000178264">
    <property type="component" value="Unassembled WGS sequence"/>
</dbReference>
<sequence>MTIAFSKKRLFEYIGLFLIFCFIGFVVARGIWATRAEGRDRGRLDDIKDIRVALQEYFKQQGSFPAGGQVTLGKDGGGQLCAGSAQKGFLGSDESCGEGVAVFLNPIPADVDPARSYQYRVQPEGCTDACGDYELTFSLEYGAAEYKKGAYLANRAFIIPLAR</sequence>
<gene>
    <name evidence="2" type="ORF">A3I42_04645</name>
</gene>
<dbReference type="EMBL" id="MGER01000064">
    <property type="protein sequence ID" value="OGL87690.1"/>
    <property type="molecule type" value="Genomic_DNA"/>
</dbReference>